<keyword evidence="1" id="KW-0812">Transmembrane</keyword>
<organism evidence="3 4">
    <name type="scientific">Malassezia nana</name>
    <dbReference type="NCBI Taxonomy" id="180528"/>
    <lineage>
        <taxon>Eukaryota</taxon>
        <taxon>Fungi</taxon>
        <taxon>Dikarya</taxon>
        <taxon>Basidiomycota</taxon>
        <taxon>Ustilaginomycotina</taxon>
        <taxon>Malasseziomycetes</taxon>
        <taxon>Malasseziales</taxon>
        <taxon>Malasseziaceae</taxon>
        <taxon>Malassezia</taxon>
    </lineage>
</organism>
<feature type="signal peptide" evidence="2">
    <location>
        <begin position="1"/>
        <end position="20"/>
    </location>
</feature>
<sequence length="221" mass="23737">MLLPLLVSLVWLTCVPWTFAATASSVVPTATLAARSVPISTLSPVSLRLPKELESVRDLSLFYVGQGFQTQTTVYAMITGKPNEGDGPKTNYMYQDNTALEVDHLPMTARVKGKTQTGLFGLKCSMASSQRNWACKYGIETTGVTSTYTSFTTPMRPVTAFTPVQGLIQSIRKETASQGPQATRTSDMQSATNAGGLVPMRVGPMLVAFTTAFVVAGAWLL</sequence>
<accession>A0AAF0J2U6</accession>
<evidence type="ECO:0000313" key="4">
    <source>
        <dbReference type="Proteomes" id="UP001213623"/>
    </source>
</evidence>
<dbReference type="EMBL" id="CP119893">
    <property type="protein sequence ID" value="WFD26048.1"/>
    <property type="molecule type" value="Genomic_DNA"/>
</dbReference>
<protein>
    <submittedName>
        <fullName evidence="3">Uncharacterized protein</fullName>
    </submittedName>
</protein>
<reference evidence="3" key="1">
    <citation type="submission" date="2023-03" db="EMBL/GenBank/DDBJ databases">
        <title>Mating type loci evolution in Malassezia.</title>
        <authorList>
            <person name="Coelho M.A."/>
        </authorList>
    </citation>
    <scope>NUCLEOTIDE SEQUENCE</scope>
    <source>
        <strain evidence="3">CBS 9557</strain>
    </source>
</reference>
<keyword evidence="1" id="KW-1133">Transmembrane helix</keyword>
<gene>
    <name evidence="3" type="ORF">MNAN1_001023</name>
</gene>
<proteinExistence type="predicted"/>
<dbReference type="Proteomes" id="UP001213623">
    <property type="component" value="Chromosome 2"/>
</dbReference>
<dbReference type="AlphaFoldDB" id="A0AAF0J2U6"/>
<keyword evidence="4" id="KW-1185">Reference proteome</keyword>
<keyword evidence="1" id="KW-0472">Membrane</keyword>
<feature type="chain" id="PRO_5042204305" evidence="2">
    <location>
        <begin position="21"/>
        <end position="221"/>
    </location>
</feature>
<evidence type="ECO:0000256" key="2">
    <source>
        <dbReference type="SAM" id="SignalP"/>
    </source>
</evidence>
<feature type="transmembrane region" description="Helical" evidence="1">
    <location>
        <begin position="202"/>
        <end position="220"/>
    </location>
</feature>
<keyword evidence="2" id="KW-0732">Signal</keyword>
<name>A0AAF0J2U6_9BASI</name>
<evidence type="ECO:0000256" key="1">
    <source>
        <dbReference type="SAM" id="Phobius"/>
    </source>
</evidence>
<evidence type="ECO:0000313" key="3">
    <source>
        <dbReference type="EMBL" id="WFD26048.1"/>
    </source>
</evidence>